<accession>A0A6L2P1N6</accession>
<keyword evidence="3" id="KW-0548">Nucleotidyltransferase</keyword>
<feature type="region of interest" description="Disordered" evidence="1">
    <location>
        <begin position="431"/>
        <end position="451"/>
    </location>
</feature>
<dbReference type="PANTHER" id="PTHR45835">
    <property type="entry name" value="YALI0A06105P"/>
    <property type="match status" value="1"/>
</dbReference>
<protein>
    <submittedName>
        <fullName evidence="3">Reverse transcriptase domain-containing protein</fullName>
    </submittedName>
</protein>
<sequence length="1047" mass="118383">MELETTQTSTTTKLPMLKQENGKSFKPVAQTTTKNAGTSTILITGLVTTEEKVRKKNDVKAGSMLLMALPNEHLMTFNQYNDAKNLFAAIEAQFGGNEATKKTQKTLLKQMYKSAFGVEYLCCGDKSDLDTMSIDDLYNNFKIVEQEVKRIASSNSSSQNMAFMSSPSINITKEVYTAYGVSTANTQSSTASTQVSTAGSQIITANLRDASVYAFLATQSNGSQLVHKDLEQFHKDNLEEMDLKWQLALLSMRAKSGVLQLPQDGTFFKRVQRVRNQDSRNRYQDNSRRTVNVEETPSKAMVAINGVGFDWSYIAEDEVPTNMAFSESKVKTINGEEQIQALVDKKKVIIIKTSVRSDLYLEDARDTECLPTATIFEQLTLMGVLALETTKVNQALEIGSLKRRVKWLEKKHSKKTHKLKILYKIGSSTRMESSQDAGLGDQEDGRNDQDMFDTSIFDDEEAVAEKEVSITDPVPTASETSKPKAKGIVIHEPSETPTPTLTPTPTPTPTPIDSSQQPSKAKDKGKAKMIEPEKPLKKNKKAIEGSEKTAEGRSKRAADKLEQEDAKRLQVDYEVEMAYDLLRLIRRQISEGYLQNLLPTILAQVGNQGSNQRNLRIQNSDTDNDNIQGNVRNVIVNNDQRGCTYKEFLACNLKEYDGKGGAIVYTYWIKKMESIQEMSGVRKNKRFQELARLVPHLVTSKNKRIKRYIYSLALQIRGMVAATKPEIIQRAIQKVKTLINKAVRNGSLKRNPKKRGNNREPDRDRNVRDENKRTRTGNAFAKTTNSVRREYNGTTLSVVAPKIVNPMNVRNPTPAPRACYECEGTDHFKAACPSKANVVADALSRKERIKPRRIRAINMTLQLNIKDKILAAQKDQPEIPEWKWKRIAIDFVKKLQRTSSGHDTIWVIMDKLTKSAHFLSMREDYEIDRLARLYLNEYVVRHGMPISIISDHDSRFTLRFWQSMQEAFGTRLDMSTAYHPQTDSQTYKLRLPEGLNGVHDMLHVSNLKKCLADPTLQVPLDDIQINAKLSFVEEPVEILEFEFKKLK</sequence>
<dbReference type="PROSITE" id="PS50994">
    <property type="entry name" value="INTEGRASE"/>
    <property type="match status" value="1"/>
</dbReference>
<dbReference type="GO" id="GO:0003964">
    <property type="term" value="F:RNA-directed DNA polymerase activity"/>
    <property type="evidence" value="ECO:0007669"/>
    <property type="project" value="UniProtKB-KW"/>
</dbReference>
<dbReference type="InterPro" id="IPR001584">
    <property type="entry name" value="Integrase_cat-core"/>
</dbReference>
<keyword evidence="3" id="KW-0695">RNA-directed DNA polymerase</keyword>
<feature type="compositionally biased region" description="Basic and acidic residues" evidence="1">
    <location>
        <begin position="757"/>
        <end position="773"/>
    </location>
</feature>
<feature type="domain" description="Integrase catalytic" evidence="2">
    <location>
        <begin position="876"/>
        <end position="986"/>
    </location>
</feature>
<reference evidence="3" key="1">
    <citation type="journal article" date="2019" name="Sci. Rep.">
        <title>Draft genome of Tanacetum cinerariifolium, the natural source of mosquito coil.</title>
        <authorList>
            <person name="Yamashiro T."/>
            <person name="Shiraishi A."/>
            <person name="Satake H."/>
            <person name="Nakayama K."/>
        </authorList>
    </citation>
    <scope>NUCLEOTIDE SEQUENCE</scope>
</reference>
<dbReference type="InterPro" id="IPR012337">
    <property type="entry name" value="RNaseH-like_sf"/>
</dbReference>
<feature type="compositionally biased region" description="Basic and acidic residues" evidence="1">
    <location>
        <begin position="520"/>
        <end position="563"/>
    </location>
</feature>
<organism evidence="3">
    <name type="scientific">Tanacetum cinerariifolium</name>
    <name type="common">Dalmatian daisy</name>
    <name type="synonym">Chrysanthemum cinerariifolium</name>
    <dbReference type="NCBI Taxonomy" id="118510"/>
    <lineage>
        <taxon>Eukaryota</taxon>
        <taxon>Viridiplantae</taxon>
        <taxon>Streptophyta</taxon>
        <taxon>Embryophyta</taxon>
        <taxon>Tracheophyta</taxon>
        <taxon>Spermatophyta</taxon>
        <taxon>Magnoliopsida</taxon>
        <taxon>eudicotyledons</taxon>
        <taxon>Gunneridae</taxon>
        <taxon>Pentapetalae</taxon>
        <taxon>asterids</taxon>
        <taxon>campanulids</taxon>
        <taxon>Asterales</taxon>
        <taxon>Asteraceae</taxon>
        <taxon>Asteroideae</taxon>
        <taxon>Anthemideae</taxon>
        <taxon>Anthemidinae</taxon>
        <taxon>Tanacetum</taxon>
    </lineage>
</organism>
<gene>
    <name evidence="3" type="ORF">Tci_064291</name>
</gene>
<evidence type="ECO:0000256" key="1">
    <source>
        <dbReference type="SAM" id="MobiDB-lite"/>
    </source>
</evidence>
<dbReference type="InterPro" id="IPR036397">
    <property type="entry name" value="RNaseH_sf"/>
</dbReference>
<dbReference type="AlphaFoldDB" id="A0A6L2P1N6"/>
<feature type="region of interest" description="Disordered" evidence="1">
    <location>
        <begin position="743"/>
        <end position="778"/>
    </location>
</feature>
<evidence type="ECO:0000259" key="2">
    <source>
        <dbReference type="PROSITE" id="PS50994"/>
    </source>
</evidence>
<comment type="caution">
    <text evidence="3">The sequence shown here is derived from an EMBL/GenBank/DDBJ whole genome shotgun (WGS) entry which is preliminary data.</text>
</comment>
<feature type="compositionally biased region" description="Pro residues" evidence="1">
    <location>
        <begin position="500"/>
        <end position="510"/>
    </location>
</feature>
<dbReference type="GO" id="GO:0003676">
    <property type="term" value="F:nucleic acid binding"/>
    <property type="evidence" value="ECO:0007669"/>
    <property type="project" value="InterPro"/>
</dbReference>
<dbReference type="GO" id="GO:0015074">
    <property type="term" value="P:DNA integration"/>
    <property type="evidence" value="ECO:0007669"/>
    <property type="project" value="InterPro"/>
</dbReference>
<dbReference type="EMBL" id="BKCJ010010600">
    <property type="protein sequence ID" value="GEU92313.1"/>
    <property type="molecule type" value="Genomic_DNA"/>
</dbReference>
<dbReference type="SUPFAM" id="SSF53098">
    <property type="entry name" value="Ribonuclease H-like"/>
    <property type="match status" value="1"/>
</dbReference>
<feature type="region of interest" description="Disordered" evidence="1">
    <location>
        <begin position="464"/>
        <end position="563"/>
    </location>
</feature>
<keyword evidence="3" id="KW-0808">Transferase</keyword>
<proteinExistence type="predicted"/>
<dbReference type="PANTHER" id="PTHR45835:SF99">
    <property type="entry name" value="CHROMO DOMAIN-CONTAINING PROTEIN-RELATED"/>
    <property type="match status" value="1"/>
</dbReference>
<dbReference type="Gene3D" id="3.30.420.10">
    <property type="entry name" value="Ribonuclease H-like superfamily/Ribonuclease H"/>
    <property type="match status" value="1"/>
</dbReference>
<name>A0A6L2P1N6_TANCI</name>
<evidence type="ECO:0000313" key="3">
    <source>
        <dbReference type="EMBL" id="GEU92313.1"/>
    </source>
</evidence>